<evidence type="ECO:0000313" key="3">
    <source>
        <dbReference type="Proteomes" id="UP000265520"/>
    </source>
</evidence>
<reference evidence="2 3" key="1">
    <citation type="journal article" date="2018" name="Front. Plant Sci.">
        <title>Red Clover (Trifolium pratense) and Zigzag Clover (T. medium) - A Picture of Genomic Similarities and Differences.</title>
        <authorList>
            <person name="Dluhosova J."/>
            <person name="Istvanek J."/>
            <person name="Nedelnik J."/>
            <person name="Repkova J."/>
        </authorList>
    </citation>
    <scope>NUCLEOTIDE SEQUENCE [LARGE SCALE GENOMIC DNA]</scope>
    <source>
        <strain evidence="3">cv. 10/8</strain>
        <tissue evidence="2">Leaf</tissue>
    </source>
</reference>
<feature type="region of interest" description="Disordered" evidence="1">
    <location>
        <begin position="1"/>
        <end position="64"/>
    </location>
</feature>
<keyword evidence="3" id="KW-1185">Reference proteome</keyword>
<dbReference type="EMBL" id="LXQA010446235">
    <property type="protein sequence ID" value="MCI52370.1"/>
    <property type="molecule type" value="Genomic_DNA"/>
</dbReference>
<accession>A0A392SWU0</accession>
<comment type="caution">
    <text evidence="2">The sequence shown here is derived from an EMBL/GenBank/DDBJ whole genome shotgun (WGS) entry which is preliminary data.</text>
</comment>
<organism evidence="2 3">
    <name type="scientific">Trifolium medium</name>
    <dbReference type="NCBI Taxonomy" id="97028"/>
    <lineage>
        <taxon>Eukaryota</taxon>
        <taxon>Viridiplantae</taxon>
        <taxon>Streptophyta</taxon>
        <taxon>Embryophyta</taxon>
        <taxon>Tracheophyta</taxon>
        <taxon>Spermatophyta</taxon>
        <taxon>Magnoliopsida</taxon>
        <taxon>eudicotyledons</taxon>
        <taxon>Gunneridae</taxon>
        <taxon>Pentapetalae</taxon>
        <taxon>rosids</taxon>
        <taxon>fabids</taxon>
        <taxon>Fabales</taxon>
        <taxon>Fabaceae</taxon>
        <taxon>Papilionoideae</taxon>
        <taxon>50 kb inversion clade</taxon>
        <taxon>NPAAA clade</taxon>
        <taxon>Hologalegina</taxon>
        <taxon>IRL clade</taxon>
        <taxon>Trifolieae</taxon>
        <taxon>Trifolium</taxon>
    </lineage>
</organism>
<name>A0A392SWU0_9FABA</name>
<proteinExistence type="predicted"/>
<evidence type="ECO:0000256" key="1">
    <source>
        <dbReference type="SAM" id="MobiDB-lite"/>
    </source>
</evidence>
<dbReference type="Proteomes" id="UP000265520">
    <property type="component" value="Unassembled WGS sequence"/>
</dbReference>
<evidence type="ECO:0000313" key="2">
    <source>
        <dbReference type="EMBL" id="MCI52370.1"/>
    </source>
</evidence>
<sequence length="64" mass="7106">KFKKGRKKSEASTSQTKRPKGEKELESHPNASSSDEEDGTITEEPKRRVLKPSPGVGSKSKPRR</sequence>
<feature type="non-terminal residue" evidence="2">
    <location>
        <position position="1"/>
    </location>
</feature>
<protein>
    <submittedName>
        <fullName evidence="2">Uncharacterized protein</fullName>
    </submittedName>
</protein>
<dbReference type="AlphaFoldDB" id="A0A392SWU0"/>